<evidence type="ECO:0000313" key="3">
    <source>
        <dbReference type="WBParaSite" id="ECPE_0000635301-mRNA-1"/>
    </source>
</evidence>
<sequence length="113" mass="12008">MMQFPQCATTLIESGLLPCFSPKLFDQGGLRVSVLEALPLLCLLAPVLAPKLLNACAEMILFGMPDSSSYEVLCAVEEAVRRLTLDGLDAACVEHASSALISRTNLIRGATAN</sequence>
<dbReference type="EMBL" id="UZAN01043335">
    <property type="protein sequence ID" value="VDP78122.1"/>
    <property type="molecule type" value="Genomic_DNA"/>
</dbReference>
<dbReference type="AlphaFoldDB" id="A0A183AHA5"/>
<accession>A0A183AHA5</accession>
<name>A0A183AHA5_9TREM</name>
<dbReference type="Proteomes" id="UP000272942">
    <property type="component" value="Unassembled WGS sequence"/>
</dbReference>
<reference evidence="1 2" key="2">
    <citation type="submission" date="2018-11" db="EMBL/GenBank/DDBJ databases">
        <authorList>
            <consortium name="Pathogen Informatics"/>
        </authorList>
    </citation>
    <scope>NUCLEOTIDE SEQUENCE [LARGE SCALE GENOMIC DNA]</scope>
    <source>
        <strain evidence="1 2">Egypt</strain>
    </source>
</reference>
<keyword evidence="2" id="KW-1185">Reference proteome</keyword>
<organism evidence="3">
    <name type="scientific">Echinostoma caproni</name>
    <dbReference type="NCBI Taxonomy" id="27848"/>
    <lineage>
        <taxon>Eukaryota</taxon>
        <taxon>Metazoa</taxon>
        <taxon>Spiralia</taxon>
        <taxon>Lophotrochozoa</taxon>
        <taxon>Platyhelminthes</taxon>
        <taxon>Trematoda</taxon>
        <taxon>Digenea</taxon>
        <taxon>Plagiorchiida</taxon>
        <taxon>Echinostomata</taxon>
        <taxon>Echinostomatoidea</taxon>
        <taxon>Echinostomatidae</taxon>
        <taxon>Echinostoma</taxon>
    </lineage>
</organism>
<reference evidence="3" key="1">
    <citation type="submission" date="2016-06" db="UniProtKB">
        <authorList>
            <consortium name="WormBaseParasite"/>
        </authorList>
    </citation>
    <scope>IDENTIFICATION</scope>
</reference>
<evidence type="ECO:0000313" key="2">
    <source>
        <dbReference type="Proteomes" id="UP000272942"/>
    </source>
</evidence>
<evidence type="ECO:0000313" key="1">
    <source>
        <dbReference type="EMBL" id="VDP78122.1"/>
    </source>
</evidence>
<dbReference type="WBParaSite" id="ECPE_0000635301-mRNA-1">
    <property type="protein sequence ID" value="ECPE_0000635301-mRNA-1"/>
    <property type="gene ID" value="ECPE_0000635301"/>
</dbReference>
<gene>
    <name evidence="1" type="ORF">ECPE_LOCUS6340</name>
</gene>
<protein>
    <submittedName>
        <fullName evidence="1 3">Uncharacterized protein</fullName>
    </submittedName>
</protein>
<proteinExistence type="predicted"/>